<dbReference type="CDD" id="cd03216">
    <property type="entry name" value="ABC_Carb_Monos_I"/>
    <property type="match status" value="1"/>
</dbReference>
<evidence type="ECO:0000256" key="6">
    <source>
        <dbReference type="ARBA" id="ARBA00022840"/>
    </source>
</evidence>
<dbReference type="GO" id="GO:0005524">
    <property type="term" value="F:ATP binding"/>
    <property type="evidence" value="ECO:0007669"/>
    <property type="project" value="UniProtKB-KW"/>
</dbReference>
<dbReference type="GO" id="GO:0016887">
    <property type="term" value="F:ATP hydrolysis activity"/>
    <property type="evidence" value="ECO:0007669"/>
    <property type="project" value="InterPro"/>
</dbReference>
<evidence type="ECO:0000259" key="7">
    <source>
        <dbReference type="PROSITE" id="PS50893"/>
    </source>
</evidence>
<keyword evidence="6 8" id="KW-0067">ATP-binding</keyword>
<evidence type="ECO:0000256" key="1">
    <source>
        <dbReference type="ARBA" id="ARBA00005417"/>
    </source>
</evidence>
<dbReference type="PANTHER" id="PTHR43790:SF9">
    <property type="entry name" value="GALACTOFURANOSE TRANSPORTER ATP-BINDING PROTEIN YTFR"/>
    <property type="match status" value="1"/>
</dbReference>
<dbReference type="AlphaFoldDB" id="A0A939JXB1"/>
<comment type="caution">
    <text evidence="8">The sequence shown here is derived from an EMBL/GenBank/DDBJ whole genome shotgun (WGS) entry which is preliminary data.</text>
</comment>
<name>A0A939JXB1_9HYPH</name>
<dbReference type="InterPro" id="IPR017871">
    <property type="entry name" value="ABC_transporter-like_CS"/>
</dbReference>
<dbReference type="EMBL" id="JAFMPP010000009">
    <property type="protein sequence ID" value="MBO0663186.1"/>
    <property type="molecule type" value="Genomic_DNA"/>
</dbReference>
<dbReference type="Pfam" id="PF00005">
    <property type="entry name" value="ABC_tran"/>
    <property type="match status" value="2"/>
</dbReference>
<evidence type="ECO:0000313" key="9">
    <source>
        <dbReference type="Proteomes" id="UP000664122"/>
    </source>
</evidence>
<dbReference type="InterPro" id="IPR003593">
    <property type="entry name" value="AAA+_ATPase"/>
</dbReference>
<proteinExistence type="inferred from homology"/>
<evidence type="ECO:0000256" key="4">
    <source>
        <dbReference type="ARBA" id="ARBA00022737"/>
    </source>
</evidence>
<keyword evidence="3" id="KW-0762">Sugar transport</keyword>
<evidence type="ECO:0000256" key="3">
    <source>
        <dbReference type="ARBA" id="ARBA00022597"/>
    </source>
</evidence>
<keyword evidence="9" id="KW-1185">Reference proteome</keyword>
<sequence>MPAAPAIAQPGTPLVQAGGVSKRYGATNALADVTLSLFAGEIVGLIGENGSGKSTLLRLLGGVERPDTGSVVLQGKPLSGTGLTGGVRLGIGVVFQELALIPNLRVYENFFLLAPEINFKYGLLRLKSLPEECRQACQRHGFECDPYEYVANLPFDERQMLEIVRAVELPRILGATCNILLLDEPTTALSYEGVERLMQMLRSVRDSGAGVIFVSHRLEENLALVDRLVVLRDGKLVGECDAVGVGEDELHKLMVGRERADDYYHGSLRATVGPLPVISASGLSGEGFQDIDLQVRSGEIVGLAGLATSGKSELCEALHGLRPVDAGTVIFRDVDVAHRPVHSRVALGMAFLPKERLASGIIESASIRETVGLQMLHDRFFIDFKGEERAALSIVDHFRVKARSIGAPLSSLSGGNQQKVALGRWLVNKPRLWILDNPTRGVDVGARGEIYFAIRRAAADNAGVLLASDELEELIGMCDRVLVMRAGKLSAEILCAPANRRSEDLEHQIVGNMV</sequence>
<reference evidence="8" key="1">
    <citation type="submission" date="2021-03" db="EMBL/GenBank/DDBJ databases">
        <title>Whole genome sequence of Jiella sp. CQZ9-1.</title>
        <authorList>
            <person name="Tuo L."/>
        </authorList>
    </citation>
    <scope>NUCLEOTIDE SEQUENCE</scope>
    <source>
        <strain evidence="8">CQZ9-1</strain>
    </source>
</reference>
<evidence type="ECO:0000256" key="2">
    <source>
        <dbReference type="ARBA" id="ARBA00022448"/>
    </source>
</evidence>
<evidence type="ECO:0000256" key="5">
    <source>
        <dbReference type="ARBA" id="ARBA00022741"/>
    </source>
</evidence>
<feature type="domain" description="ABC transporter" evidence="7">
    <location>
        <begin position="272"/>
        <end position="511"/>
    </location>
</feature>
<evidence type="ECO:0000313" key="8">
    <source>
        <dbReference type="EMBL" id="MBO0663186.1"/>
    </source>
</evidence>
<dbReference type="InterPro" id="IPR003439">
    <property type="entry name" value="ABC_transporter-like_ATP-bd"/>
</dbReference>
<protein>
    <submittedName>
        <fullName evidence="8">Sugar ABC transporter ATP-binding protein</fullName>
    </submittedName>
</protein>
<dbReference type="InterPro" id="IPR027417">
    <property type="entry name" value="P-loop_NTPase"/>
</dbReference>
<keyword evidence="5" id="KW-0547">Nucleotide-binding</keyword>
<comment type="similarity">
    <text evidence="1">Belongs to the ABC transporter superfamily.</text>
</comment>
<dbReference type="CDD" id="cd03215">
    <property type="entry name" value="ABC_Carb_Monos_II"/>
    <property type="match status" value="1"/>
</dbReference>
<dbReference type="SMART" id="SM00382">
    <property type="entry name" value="AAA"/>
    <property type="match status" value="2"/>
</dbReference>
<dbReference type="SUPFAM" id="SSF52540">
    <property type="entry name" value="P-loop containing nucleoside triphosphate hydrolases"/>
    <property type="match status" value="2"/>
</dbReference>
<dbReference type="Gene3D" id="3.40.50.300">
    <property type="entry name" value="P-loop containing nucleotide triphosphate hydrolases"/>
    <property type="match status" value="2"/>
</dbReference>
<gene>
    <name evidence="8" type="ORF">J1C48_11410</name>
</gene>
<dbReference type="PANTHER" id="PTHR43790">
    <property type="entry name" value="CARBOHYDRATE TRANSPORT ATP-BINDING PROTEIN MG119-RELATED"/>
    <property type="match status" value="1"/>
</dbReference>
<keyword evidence="2" id="KW-0813">Transport</keyword>
<dbReference type="RefSeq" id="WP_207257979.1">
    <property type="nucleotide sequence ID" value="NZ_JAFMPP010000009.1"/>
</dbReference>
<dbReference type="PROSITE" id="PS00211">
    <property type="entry name" value="ABC_TRANSPORTER_1"/>
    <property type="match status" value="1"/>
</dbReference>
<dbReference type="Proteomes" id="UP000664122">
    <property type="component" value="Unassembled WGS sequence"/>
</dbReference>
<keyword evidence="4" id="KW-0677">Repeat</keyword>
<dbReference type="PROSITE" id="PS50893">
    <property type="entry name" value="ABC_TRANSPORTER_2"/>
    <property type="match status" value="2"/>
</dbReference>
<dbReference type="InterPro" id="IPR050107">
    <property type="entry name" value="ABC_carbohydrate_import_ATPase"/>
</dbReference>
<accession>A0A939JXB1</accession>
<organism evidence="8 9">
    <name type="scientific">Jiella flava</name>
    <dbReference type="NCBI Taxonomy" id="2816857"/>
    <lineage>
        <taxon>Bacteria</taxon>
        <taxon>Pseudomonadati</taxon>
        <taxon>Pseudomonadota</taxon>
        <taxon>Alphaproteobacteria</taxon>
        <taxon>Hyphomicrobiales</taxon>
        <taxon>Aurantimonadaceae</taxon>
        <taxon>Jiella</taxon>
    </lineage>
</organism>
<feature type="domain" description="ABC transporter" evidence="7">
    <location>
        <begin position="15"/>
        <end position="258"/>
    </location>
</feature>